<dbReference type="Pfam" id="PF13516">
    <property type="entry name" value="LRR_6"/>
    <property type="match status" value="2"/>
</dbReference>
<keyword evidence="9" id="KW-1185">Reference proteome</keyword>
<comment type="caution">
    <text evidence="8">The sequence shown here is derived from an EMBL/GenBank/DDBJ whole genome shotgun (WGS) entry which is preliminary data.</text>
</comment>
<keyword evidence="2" id="KW-0004">4Fe-4S</keyword>
<dbReference type="SMART" id="SM00368">
    <property type="entry name" value="LRR_RI"/>
    <property type="match status" value="3"/>
</dbReference>
<keyword evidence="3" id="KW-0949">S-adenosyl-L-methionine</keyword>
<organism evidence="8 9">
    <name type="scientific">Durusdinium trenchii</name>
    <dbReference type="NCBI Taxonomy" id="1381693"/>
    <lineage>
        <taxon>Eukaryota</taxon>
        <taxon>Sar</taxon>
        <taxon>Alveolata</taxon>
        <taxon>Dinophyceae</taxon>
        <taxon>Suessiales</taxon>
        <taxon>Symbiodiniaceae</taxon>
        <taxon>Durusdinium</taxon>
    </lineage>
</organism>
<feature type="domain" description="Radical SAM core" evidence="7">
    <location>
        <begin position="285"/>
        <end position="527"/>
    </location>
</feature>
<accession>A0ABP0MPA0</accession>
<proteinExistence type="predicted"/>
<evidence type="ECO:0000256" key="3">
    <source>
        <dbReference type="ARBA" id="ARBA00022691"/>
    </source>
</evidence>
<dbReference type="EMBL" id="CAXAMN010018890">
    <property type="protein sequence ID" value="CAK9053322.1"/>
    <property type="molecule type" value="Genomic_DNA"/>
</dbReference>
<dbReference type="PANTHER" id="PTHR30544">
    <property type="entry name" value="23S RRNA METHYLTRANSFERASE"/>
    <property type="match status" value="1"/>
</dbReference>
<dbReference type="InterPro" id="IPR001611">
    <property type="entry name" value="Leu-rich_rpt"/>
</dbReference>
<evidence type="ECO:0000313" key="8">
    <source>
        <dbReference type="EMBL" id="CAK9053322.1"/>
    </source>
</evidence>
<evidence type="ECO:0000256" key="6">
    <source>
        <dbReference type="ARBA" id="ARBA00023014"/>
    </source>
</evidence>
<evidence type="ECO:0000256" key="5">
    <source>
        <dbReference type="ARBA" id="ARBA00023004"/>
    </source>
</evidence>
<dbReference type="Proteomes" id="UP001642484">
    <property type="component" value="Unassembled WGS sequence"/>
</dbReference>
<dbReference type="InterPro" id="IPR007197">
    <property type="entry name" value="rSAM"/>
</dbReference>
<name>A0ABP0MPA0_9DINO</name>
<evidence type="ECO:0000259" key="7">
    <source>
        <dbReference type="PROSITE" id="PS51918"/>
    </source>
</evidence>
<dbReference type="SUPFAM" id="SSF52047">
    <property type="entry name" value="RNI-like"/>
    <property type="match status" value="1"/>
</dbReference>
<keyword evidence="6" id="KW-0411">Iron-sulfur</keyword>
<dbReference type="Gene3D" id="3.80.10.10">
    <property type="entry name" value="Ribonuclease Inhibitor"/>
    <property type="match status" value="1"/>
</dbReference>
<dbReference type="InterPro" id="IPR032675">
    <property type="entry name" value="LRR_dom_sf"/>
</dbReference>
<sequence>MLGEFKLQAIVDCKSIYDHLQNFASPGSVSDKRVAIDLVIVRETLARMGGVIRWAPTWLQLADAMTKESPEAMDLLRAALTTNKYHLNSESTMMEAAANQRQVRLTKRVATEGVAQKVKNETAVNFTRVEDPAMVKVPVDKITDEEMRTLFECMVSACVVDGEEYSKNMQQSKSMCKARIAAHQVNGKQFGGEDSLLTFTYTKSTKMIQIHGKATMLDKAEQTLKQVLEIYATVLRKGEVNPLPDGCHRWGTAIKESLECGSVSSFLEELRVEDTVKAESSVKEERIPKQILVPDSEEFKAAVADLCNEGARRLHNFPAWRNKFLQFTLREFNDLETRSTPELLECPLVLWIGDHREHRRGAVRLLRATMKTPIGTISTAKASGRLLVKKFLTTGDDRPKIRQLAEEFPTVALALSLHAPTQELRQRLLPSSARRWPLETVMEAVKYHEEHVGRVPMFAYTLLPGVNDSEAEANDLAELLRRPGEQRAFINVVPYNPTSAGEEAGFQVPTPTQLRDFRSLLRSLGFRATVRWSTTEGRVMGAACGQLAARGQMPEAEHTVETTNRAPGRTAAQLTWTIHRATAEELLVLLQEHESVLNGIHISAAFMTLARAARAARRAEVARWRRDEGFAALLRRVQELEDLSAQCLANVIWSLAKIGHKPGHELLSSLCQKAEFELEHFWPRNLANTLWSLARLQGAGAESFLAAAVHRLPLMAAKMTPPELTNSLWALARLRLEPSDKVLDGVTASACPERWKPQDITNALWAFSVLQYQPSSEFMQALTSESQRRLSQFKADELALCVRSWSRLSGCQDAWLRGAAQRLAEEASQLRTERLADAIGAFADLTVRLEASSGLIQRWAGRPASLPPKALLLRLDSLARMGLRLPEEALVAWQEAVRLQLPKLETVQQERGWQAARQLGLMEECSEEQKNVSVLDPSFSYQKTADGDQCVSMLPGKSCRTDPDDGGPHSSVLFATAILILSCLGSAPMLPCTLLGRENCCSEKKTSFPEPLQEEESSVSRQPALSPGVAQVLRQSDLHLQVDGGSAAGAPGRRTSSCFVGALNPREEEDIDLRSKAQCKRLILNEQGEGEHPDPLGHQLGVLVNARQWPARLSWYFIDYMSVYQFARSDREQQCFDQVMRQMHVLYSHDFTYTYQIAGLTPQHLLTEGADVEVPVFYWPEHPEGQGRLQGVPLKRLILNMNRTPYELRGWCQAEAQWSSMRCSSARLVLLDGLPSLPDEAGKAPMTPETFQTRIAQGSLKFTHRNDQEAVTRLQEKVFLMKAWEAHELVLSRLPRSEMPVLCDSLPYYARLQKLAVNSSRLSDEFFVALQNPALVIEELDLQANDALSLHGLDSFLGETLSLRDLNLSRNCFGDADAEQLALGLARCQSPLRWLDLSFNELGCRGCTALGEALLLRRRGSRVSGLDERFGRSFQELRLRGNRIANPGALALADCLKRSGAQLQVDLEWNLITSDVASAWVDLLVHPDGQPRAVGAPCAAVAQAVAVVAAE</sequence>
<keyword evidence="4" id="KW-0479">Metal-binding</keyword>
<dbReference type="Gene3D" id="3.20.20.70">
    <property type="entry name" value="Aldolase class I"/>
    <property type="match status" value="1"/>
</dbReference>
<evidence type="ECO:0000256" key="2">
    <source>
        <dbReference type="ARBA" id="ARBA00022485"/>
    </source>
</evidence>
<comment type="cofactor">
    <cofactor evidence="1">
        <name>[4Fe-4S] cluster</name>
        <dbReference type="ChEBI" id="CHEBI:49883"/>
    </cofactor>
</comment>
<dbReference type="InterPro" id="IPR058240">
    <property type="entry name" value="rSAM_sf"/>
</dbReference>
<evidence type="ECO:0000313" key="9">
    <source>
        <dbReference type="Proteomes" id="UP001642484"/>
    </source>
</evidence>
<dbReference type="InterPro" id="IPR013785">
    <property type="entry name" value="Aldolase_TIM"/>
</dbReference>
<keyword evidence="5" id="KW-0408">Iron</keyword>
<gene>
    <name evidence="8" type="ORF">CCMP2556_LOCUS26813</name>
</gene>
<evidence type="ECO:0000256" key="4">
    <source>
        <dbReference type="ARBA" id="ARBA00022723"/>
    </source>
</evidence>
<dbReference type="SUPFAM" id="SSF102114">
    <property type="entry name" value="Radical SAM enzymes"/>
    <property type="match status" value="1"/>
</dbReference>
<dbReference type="InterPro" id="IPR040072">
    <property type="entry name" value="Methyltransferase_A"/>
</dbReference>
<dbReference type="PANTHER" id="PTHR30544:SF8">
    <property type="entry name" value="RADICAL SAM SUPERFAMILY PROTEIN"/>
    <property type="match status" value="1"/>
</dbReference>
<protein>
    <recommendedName>
        <fullName evidence="7">Radical SAM core domain-containing protein</fullName>
    </recommendedName>
</protein>
<reference evidence="8 9" key="1">
    <citation type="submission" date="2024-02" db="EMBL/GenBank/DDBJ databases">
        <authorList>
            <person name="Chen Y."/>
            <person name="Shah S."/>
            <person name="Dougan E. K."/>
            <person name="Thang M."/>
            <person name="Chan C."/>
        </authorList>
    </citation>
    <scope>NUCLEOTIDE SEQUENCE [LARGE SCALE GENOMIC DNA]</scope>
</reference>
<dbReference type="PROSITE" id="PS51918">
    <property type="entry name" value="RADICAL_SAM"/>
    <property type="match status" value="1"/>
</dbReference>
<evidence type="ECO:0000256" key="1">
    <source>
        <dbReference type="ARBA" id="ARBA00001966"/>
    </source>
</evidence>